<proteinExistence type="predicted"/>
<dbReference type="PROSITE" id="PS01081">
    <property type="entry name" value="HTH_TETR_1"/>
    <property type="match status" value="1"/>
</dbReference>
<dbReference type="SUPFAM" id="SSF48498">
    <property type="entry name" value="Tetracyclin repressor-like, C-terminal domain"/>
    <property type="match status" value="1"/>
</dbReference>
<dbReference type="Pfam" id="PF13977">
    <property type="entry name" value="TetR_C_6"/>
    <property type="match status" value="1"/>
</dbReference>
<dbReference type="InterPro" id="IPR009057">
    <property type="entry name" value="Homeodomain-like_sf"/>
</dbReference>
<dbReference type="SUPFAM" id="SSF46689">
    <property type="entry name" value="Homeodomain-like"/>
    <property type="match status" value="1"/>
</dbReference>
<keyword evidence="8" id="KW-1185">Reference proteome</keyword>
<dbReference type="EMBL" id="VIGB01000003">
    <property type="protein sequence ID" value="TQF04649.1"/>
    <property type="molecule type" value="Genomic_DNA"/>
</dbReference>
<dbReference type="PROSITE" id="PS50977">
    <property type="entry name" value="HTH_TETR_2"/>
    <property type="match status" value="1"/>
</dbReference>
<dbReference type="Proteomes" id="UP000319103">
    <property type="component" value="Unassembled WGS sequence"/>
</dbReference>
<accession>A0A540W6L0</accession>
<evidence type="ECO:0000256" key="5">
    <source>
        <dbReference type="PROSITE-ProRule" id="PRU00335"/>
    </source>
</evidence>
<evidence type="ECO:0000256" key="3">
    <source>
        <dbReference type="ARBA" id="ARBA00023125"/>
    </source>
</evidence>
<evidence type="ECO:0000313" key="7">
    <source>
        <dbReference type="EMBL" id="TQF04649.1"/>
    </source>
</evidence>
<dbReference type="RefSeq" id="WP_141635208.1">
    <property type="nucleotide sequence ID" value="NZ_VIGB01000003.1"/>
</dbReference>
<dbReference type="AlphaFoldDB" id="A0A540W6L0"/>
<reference evidence="7 8" key="1">
    <citation type="submission" date="2019-06" db="EMBL/GenBank/DDBJ databases">
        <title>Description of Kitasatospora acidophila sp. nov. isolated from pine grove soil, and reclassification of Streptomyces novaecaesareae to Kitasatospora novaeceasareae comb. nov.</title>
        <authorList>
            <person name="Kim M.J."/>
        </authorList>
    </citation>
    <scope>NUCLEOTIDE SEQUENCE [LARGE SCALE GENOMIC DNA]</scope>
    <source>
        <strain evidence="7 8">MMS16-CNU292</strain>
    </source>
</reference>
<gene>
    <name evidence="7" type="ORF">E6W39_23530</name>
</gene>
<sequence length="217" mass="23464">MPPARGDHDARRRDVSAAVWRVLADRGFGALTLRAVAAEMGASTGLLTHYFPNKQALLRTALEVLAEQSARRPRRVAPADGLAALRTLLLDVLPLDADTTAGNRIWVGSWDVALADPELAAEHAERYRRSRVRLTEQVEIAQRRGELPADIPAADLAAAAQAFVLGLVVQALFAPTEFPPERQIRLLDDWLAAVATDEEFRSSAARPPAAAPRPSSG</sequence>
<evidence type="ECO:0000256" key="4">
    <source>
        <dbReference type="ARBA" id="ARBA00023163"/>
    </source>
</evidence>
<dbReference type="GO" id="GO:0003677">
    <property type="term" value="F:DNA binding"/>
    <property type="evidence" value="ECO:0007669"/>
    <property type="project" value="UniProtKB-UniRule"/>
</dbReference>
<evidence type="ECO:0000259" key="6">
    <source>
        <dbReference type="PROSITE" id="PS50977"/>
    </source>
</evidence>
<dbReference type="OrthoDB" id="9816296at2"/>
<feature type="DNA-binding region" description="H-T-H motif" evidence="5">
    <location>
        <begin position="32"/>
        <end position="51"/>
    </location>
</feature>
<organism evidence="7 8">
    <name type="scientific">Kitasatospora acidiphila</name>
    <dbReference type="NCBI Taxonomy" id="2567942"/>
    <lineage>
        <taxon>Bacteria</taxon>
        <taxon>Bacillati</taxon>
        <taxon>Actinomycetota</taxon>
        <taxon>Actinomycetes</taxon>
        <taxon>Kitasatosporales</taxon>
        <taxon>Streptomycetaceae</taxon>
        <taxon>Kitasatospora</taxon>
    </lineage>
</organism>
<evidence type="ECO:0000313" key="8">
    <source>
        <dbReference type="Proteomes" id="UP000319103"/>
    </source>
</evidence>
<dbReference type="InterPro" id="IPR039538">
    <property type="entry name" value="BetI_C"/>
</dbReference>
<dbReference type="InterPro" id="IPR001647">
    <property type="entry name" value="HTH_TetR"/>
</dbReference>
<dbReference type="Pfam" id="PF00440">
    <property type="entry name" value="TetR_N"/>
    <property type="match status" value="1"/>
</dbReference>
<keyword evidence="1" id="KW-0678">Repressor</keyword>
<evidence type="ECO:0000256" key="1">
    <source>
        <dbReference type="ARBA" id="ARBA00022491"/>
    </source>
</evidence>
<keyword evidence="2" id="KW-0805">Transcription regulation</keyword>
<dbReference type="Gene3D" id="1.10.357.10">
    <property type="entry name" value="Tetracycline Repressor, domain 2"/>
    <property type="match status" value="1"/>
</dbReference>
<name>A0A540W6L0_9ACTN</name>
<keyword evidence="3 5" id="KW-0238">DNA-binding</keyword>
<comment type="caution">
    <text evidence="7">The sequence shown here is derived from an EMBL/GenBank/DDBJ whole genome shotgun (WGS) entry which is preliminary data.</text>
</comment>
<feature type="domain" description="HTH tetR-type" evidence="6">
    <location>
        <begin position="9"/>
        <end position="69"/>
    </location>
</feature>
<dbReference type="InterPro" id="IPR036271">
    <property type="entry name" value="Tet_transcr_reg_TetR-rel_C_sf"/>
</dbReference>
<evidence type="ECO:0000256" key="2">
    <source>
        <dbReference type="ARBA" id="ARBA00023015"/>
    </source>
</evidence>
<dbReference type="PANTHER" id="PTHR47506:SF1">
    <property type="entry name" value="HTH-TYPE TRANSCRIPTIONAL REGULATOR YJDC"/>
    <property type="match status" value="1"/>
</dbReference>
<keyword evidence="4" id="KW-0804">Transcription</keyword>
<dbReference type="PANTHER" id="PTHR47506">
    <property type="entry name" value="TRANSCRIPTIONAL REGULATORY PROTEIN"/>
    <property type="match status" value="1"/>
</dbReference>
<dbReference type="InterPro" id="IPR023772">
    <property type="entry name" value="DNA-bd_HTH_TetR-type_CS"/>
</dbReference>
<protein>
    <submittedName>
        <fullName evidence="7">TetR family transcriptional regulator</fullName>
    </submittedName>
</protein>